<dbReference type="Proteomes" id="UP000887572">
    <property type="component" value="Unplaced"/>
</dbReference>
<accession>A0A914ID15</accession>
<feature type="compositionally biased region" description="Low complexity" evidence="1">
    <location>
        <begin position="457"/>
        <end position="481"/>
    </location>
</feature>
<sequence>MIILTANENLLERLALLVQNNPRGNAAHPPVRAKTVLIASSASGGLSGLPAHLLINSDSDDDGTSPCSSPRNWVLLMGKKSFGEHLSTLQTLADLYRLSMSISDANEEEGTNRWKENQMRILIIKKERSDDDEQCLQEHLDAVRTQWVVDWGAHVEKFRKFGESDAQNEHLLRATNWSDPSVPNCALSYFDDPNLLEAICSFFALGVGGFQIVGQSAEEDSERTGENRRQLFTKPPALHWTNYPRDSEVQVTFKFTFPTGTITEWVFREWTKMGKHSLCWDYVYEWTNGVLLRAEELVKVTITRSSTSANVVEVAGRIDMDEAAEEMEQHIAGVEDNDHKSSPTPSCPLQRVWPYLVRPLQGILADLEKRRTLPFALSLVFIGDIFFNGPEDAPKVSARSLDATQTLSSIQRVGVVRFRVDQKHIYSLNLAQCFPCFFPTKLADFAPVDDRFVLPPTTSPSAVPSSSASSPSADGATTGTSLLGSALPSERQTPTLFHRTERSPSCIPAIALSLRMGGEEGTDKMPLSPSNSLLVERQLSKHRSRRVSFGVIHAIPSLDGGESTGKISPGNASPSLIRPTNRCSVSPSPATCNREEIEEKRKNAADEDKQHHCELVENVVEEMLQKAIKEVLVTD</sequence>
<keyword evidence="2" id="KW-1185">Reference proteome</keyword>
<evidence type="ECO:0000313" key="3">
    <source>
        <dbReference type="WBParaSite" id="Gr19_v10_g8764.t1"/>
    </source>
</evidence>
<evidence type="ECO:0000256" key="1">
    <source>
        <dbReference type="SAM" id="MobiDB-lite"/>
    </source>
</evidence>
<proteinExistence type="predicted"/>
<name>A0A914ID15_GLORO</name>
<dbReference type="WBParaSite" id="Gr19_v10_g8764.t1">
    <property type="protein sequence ID" value="Gr19_v10_g8764.t1"/>
    <property type="gene ID" value="Gr19_v10_g8764"/>
</dbReference>
<protein>
    <submittedName>
        <fullName evidence="3">Uncharacterized protein</fullName>
    </submittedName>
</protein>
<dbReference type="AlphaFoldDB" id="A0A914ID15"/>
<feature type="region of interest" description="Disordered" evidence="1">
    <location>
        <begin position="457"/>
        <end position="490"/>
    </location>
</feature>
<organism evidence="2 3">
    <name type="scientific">Globodera rostochiensis</name>
    <name type="common">Golden nematode worm</name>
    <name type="synonym">Heterodera rostochiensis</name>
    <dbReference type="NCBI Taxonomy" id="31243"/>
    <lineage>
        <taxon>Eukaryota</taxon>
        <taxon>Metazoa</taxon>
        <taxon>Ecdysozoa</taxon>
        <taxon>Nematoda</taxon>
        <taxon>Chromadorea</taxon>
        <taxon>Rhabditida</taxon>
        <taxon>Tylenchina</taxon>
        <taxon>Tylenchomorpha</taxon>
        <taxon>Tylenchoidea</taxon>
        <taxon>Heteroderidae</taxon>
        <taxon>Heteroderinae</taxon>
        <taxon>Globodera</taxon>
    </lineage>
</organism>
<evidence type="ECO:0000313" key="2">
    <source>
        <dbReference type="Proteomes" id="UP000887572"/>
    </source>
</evidence>
<reference evidence="3" key="1">
    <citation type="submission" date="2022-11" db="UniProtKB">
        <authorList>
            <consortium name="WormBaseParasite"/>
        </authorList>
    </citation>
    <scope>IDENTIFICATION</scope>
</reference>